<sequence length="124" mass="13717">MFLTKVKILFEIIILFSTRCSTIDATRVDVNGVSWLIGSSPSLVFGASSNHISGLLLDLLLSEAIKLSIQRPRPKYNINDQRFEAPVFGRFSFPFGHSLRAAMLASLCVAFYPSTGSLPLDYQC</sequence>
<dbReference type="SUPFAM" id="SSF48317">
    <property type="entry name" value="Acid phosphatase/Vanadium-dependent haloperoxidase"/>
    <property type="match status" value="1"/>
</dbReference>
<feature type="chain" id="PRO_5041386382" description="Phosphatidic acid phosphatase type 2/haloperoxidase domain-containing protein" evidence="1">
    <location>
        <begin position="26"/>
        <end position="124"/>
    </location>
</feature>
<evidence type="ECO:0000256" key="1">
    <source>
        <dbReference type="SAM" id="SignalP"/>
    </source>
</evidence>
<reference evidence="2" key="1">
    <citation type="submission" date="2023-07" db="EMBL/GenBank/DDBJ databases">
        <authorList>
            <consortium name="CYATHOMIX"/>
        </authorList>
    </citation>
    <scope>NUCLEOTIDE SEQUENCE</scope>
    <source>
        <strain evidence="2">N/A</strain>
    </source>
</reference>
<dbReference type="AlphaFoldDB" id="A0AA36GXF4"/>
<organism evidence="2 3">
    <name type="scientific">Cylicocyclus nassatus</name>
    <name type="common">Nematode worm</name>
    <dbReference type="NCBI Taxonomy" id="53992"/>
    <lineage>
        <taxon>Eukaryota</taxon>
        <taxon>Metazoa</taxon>
        <taxon>Ecdysozoa</taxon>
        <taxon>Nematoda</taxon>
        <taxon>Chromadorea</taxon>
        <taxon>Rhabditida</taxon>
        <taxon>Rhabditina</taxon>
        <taxon>Rhabditomorpha</taxon>
        <taxon>Strongyloidea</taxon>
        <taxon>Strongylidae</taxon>
        <taxon>Cylicocyclus</taxon>
    </lineage>
</organism>
<evidence type="ECO:0000313" key="3">
    <source>
        <dbReference type="Proteomes" id="UP001176961"/>
    </source>
</evidence>
<dbReference type="EMBL" id="CATQJL010000223">
    <property type="protein sequence ID" value="CAJ0599921.1"/>
    <property type="molecule type" value="Genomic_DNA"/>
</dbReference>
<dbReference type="InterPro" id="IPR036938">
    <property type="entry name" value="PAP2/HPO_sf"/>
</dbReference>
<accession>A0AA36GXF4</accession>
<gene>
    <name evidence="2" type="ORF">CYNAS_LOCUS11904</name>
</gene>
<keyword evidence="3" id="KW-1185">Reference proteome</keyword>
<keyword evidence="1" id="KW-0732">Signal</keyword>
<dbReference type="Proteomes" id="UP001176961">
    <property type="component" value="Unassembled WGS sequence"/>
</dbReference>
<feature type="signal peptide" evidence="1">
    <location>
        <begin position="1"/>
        <end position="25"/>
    </location>
</feature>
<protein>
    <recommendedName>
        <fullName evidence="4">Phosphatidic acid phosphatase type 2/haloperoxidase domain-containing protein</fullName>
    </recommendedName>
</protein>
<evidence type="ECO:0000313" key="2">
    <source>
        <dbReference type="EMBL" id="CAJ0599921.1"/>
    </source>
</evidence>
<comment type="caution">
    <text evidence="2">The sequence shown here is derived from an EMBL/GenBank/DDBJ whole genome shotgun (WGS) entry which is preliminary data.</text>
</comment>
<evidence type="ECO:0008006" key="4">
    <source>
        <dbReference type="Google" id="ProtNLM"/>
    </source>
</evidence>
<proteinExistence type="predicted"/>
<name>A0AA36GXF4_CYLNA</name>